<evidence type="ECO:0000259" key="8">
    <source>
        <dbReference type="PROSITE" id="PS51319"/>
    </source>
</evidence>
<dbReference type="Pfam" id="PF00176">
    <property type="entry name" value="SNF2-rel_dom"/>
    <property type="match status" value="1"/>
</dbReference>
<dbReference type="PANTHER" id="PTHR45626:SF17">
    <property type="entry name" value="HELICASE-LIKE TRANSCRIPTION FACTOR"/>
    <property type="match status" value="1"/>
</dbReference>
<feature type="domain" description="TFIIS N-terminal" evidence="8">
    <location>
        <begin position="632"/>
        <end position="705"/>
    </location>
</feature>
<keyword evidence="4" id="KW-0067">ATP-binding</keyword>
<feature type="region of interest" description="Disordered" evidence="6">
    <location>
        <begin position="853"/>
        <end position="905"/>
    </location>
</feature>
<dbReference type="Proteomes" id="UP001163823">
    <property type="component" value="Chromosome 4"/>
</dbReference>
<dbReference type="PANTHER" id="PTHR45626">
    <property type="entry name" value="TRANSCRIPTION TERMINATION FACTOR 2-RELATED"/>
    <property type="match status" value="1"/>
</dbReference>
<dbReference type="EMBL" id="JARAOO010000004">
    <property type="protein sequence ID" value="KAJ7972091.1"/>
    <property type="molecule type" value="Genomic_DNA"/>
</dbReference>
<keyword evidence="2" id="KW-0378">Hydrolase</keyword>
<dbReference type="Gene3D" id="3.40.50.300">
    <property type="entry name" value="P-loop containing nucleotide triphosphate hydrolases"/>
    <property type="match status" value="1"/>
</dbReference>
<evidence type="ECO:0000313" key="10">
    <source>
        <dbReference type="Proteomes" id="UP001163823"/>
    </source>
</evidence>
<dbReference type="InterPro" id="IPR027417">
    <property type="entry name" value="P-loop_NTPase"/>
</dbReference>
<dbReference type="SUPFAM" id="SSF52540">
    <property type="entry name" value="P-loop containing nucleoside triphosphate hydrolases"/>
    <property type="match status" value="2"/>
</dbReference>
<dbReference type="InterPro" id="IPR038718">
    <property type="entry name" value="SNF2-like_sf"/>
</dbReference>
<evidence type="ECO:0000256" key="4">
    <source>
        <dbReference type="ARBA" id="ARBA00022840"/>
    </source>
</evidence>
<dbReference type="Pfam" id="PF08711">
    <property type="entry name" value="Med26"/>
    <property type="match status" value="1"/>
</dbReference>
<dbReference type="GO" id="GO:0008094">
    <property type="term" value="F:ATP-dependent activity, acting on DNA"/>
    <property type="evidence" value="ECO:0007669"/>
    <property type="project" value="TreeGrafter"/>
</dbReference>
<dbReference type="KEGG" id="qsa:O6P43_010032"/>
<protein>
    <submittedName>
        <fullName evidence="9">DNA/RNA helicase protein</fullName>
    </submittedName>
</protein>
<dbReference type="InterPro" id="IPR014001">
    <property type="entry name" value="Helicase_ATP-bd"/>
</dbReference>
<evidence type="ECO:0000256" key="6">
    <source>
        <dbReference type="SAM" id="MobiDB-lite"/>
    </source>
</evidence>
<dbReference type="GO" id="GO:0005634">
    <property type="term" value="C:nucleus"/>
    <property type="evidence" value="ECO:0007669"/>
    <property type="project" value="UniProtKB-SubCell"/>
</dbReference>
<dbReference type="Gene3D" id="1.20.930.10">
    <property type="entry name" value="Conserved domain common to transcription factors TFIIS, elongin A, CRSP70"/>
    <property type="match status" value="1"/>
</dbReference>
<feature type="domain" description="Helicase ATP-binding" evidence="7">
    <location>
        <begin position="140"/>
        <end position="391"/>
    </location>
</feature>
<evidence type="ECO:0000313" key="9">
    <source>
        <dbReference type="EMBL" id="KAJ7972091.1"/>
    </source>
</evidence>
<name>A0AAD7PZR6_QUISA</name>
<dbReference type="GO" id="GO:0004386">
    <property type="term" value="F:helicase activity"/>
    <property type="evidence" value="ECO:0007669"/>
    <property type="project" value="UniProtKB-KW"/>
</dbReference>
<organism evidence="9 10">
    <name type="scientific">Quillaja saponaria</name>
    <name type="common">Soap bark tree</name>
    <dbReference type="NCBI Taxonomy" id="32244"/>
    <lineage>
        <taxon>Eukaryota</taxon>
        <taxon>Viridiplantae</taxon>
        <taxon>Streptophyta</taxon>
        <taxon>Embryophyta</taxon>
        <taxon>Tracheophyta</taxon>
        <taxon>Spermatophyta</taxon>
        <taxon>Magnoliopsida</taxon>
        <taxon>eudicotyledons</taxon>
        <taxon>Gunneridae</taxon>
        <taxon>Pentapetalae</taxon>
        <taxon>rosids</taxon>
        <taxon>fabids</taxon>
        <taxon>Fabales</taxon>
        <taxon>Quillajaceae</taxon>
        <taxon>Quillaja</taxon>
    </lineage>
</organism>
<dbReference type="InterPro" id="IPR050628">
    <property type="entry name" value="SNF2_RAD54_helicase_TF"/>
</dbReference>
<dbReference type="SMART" id="SM00487">
    <property type="entry name" value="DEXDc"/>
    <property type="match status" value="1"/>
</dbReference>
<keyword evidence="3 9" id="KW-0347">Helicase</keyword>
<accession>A0AAD7PZR6</accession>
<dbReference type="InterPro" id="IPR017923">
    <property type="entry name" value="TFIIS_N"/>
</dbReference>
<evidence type="ECO:0000256" key="3">
    <source>
        <dbReference type="ARBA" id="ARBA00022806"/>
    </source>
</evidence>
<proteinExistence type="predicted"/>
<dbReference type="GO" id="GO:0006281">
    <property type="term" value="P:DNA repair"/>
    <property type="evidence" value="ECO:0007669"/>
    <property type="project" value="TreeGrafter"/>
</dbReference>
<comment type="caution">
    <text evidence="9">The sequence shown here is derived from an EMBL/GenBank/DDBJ whole genome shotgun (WGS) entry which is preliminary data.</text>
</comment>
<keyword evidence="10" id="KW-1185">Reference proteome</keyword>
<reference evidence="9" key="1">
    <citation type="journal article" date="2023" name="Science">
        <title>Elucidation of the pathway for biosynthesis of saponin adjuvants from the soapbark tree.</title>
        <authorList>
            <person name="Reed J."/>
            <person name="Orme A."/>
            <person name="El-Demerdash A."/>
            <person name="Owen C."/>
            <person name="Martin L.B.B."/>
            <person name="Misra R.C."/>
            <person name="Kikuchi S."/>
            <person name="Rejzek M."/>
            <person name="Martin A.C."/>
            <person name="Harkess A."/>
            <person name="Leebens-Mack J."/>
            <person name="Louveau T."/>
            <person name="Stephenson M.J."/>
            <person name="Osbourn A."/>
        </authorList>
    </citation>
    <scope>NUCLEOTIDE SEQUENCE</scope>
    <source>
        <strain evidence="9">S10</strain>
    </source>
</reference>
<keyword evidence="1" id="KW-0547">Nucleotide-binding</keyword>
<sequence>MMKSKLISLDGIVRNSCPAENQNKIPCQIRIFARFEAFPTVKAEISKGGFQLMGSVITKSEKEMKSVDEIFKIIGENVSKTLALKLMDAPKTVIKSDLFVHQKEGLGWLFHRENTGELPPFWEEKEDGSYVNLLSKLHTIERPEPLRGGIFADDTGMGKTLTLLSLIACDRYSASSSSTDSGSLDVHKLREISDQGEGFTILGCKRGRVGEMDPAASKKLEASSSKVNTVCVDDKSVTHMGTKTTLVLCHPSVVETWEEHLEEHTVPDKLKVYKYYGNRTRDPEELRKYDIVLTTYSTLGSEARWLSSPLKLLVWWRIILDDAHIIKYLHDQQRQCVINLNSKRSFWQNLIQKPLEQGHQKGLLHYQVLTKTIGLRRMKSTRPKGLPPKLIETCYVELSKEERELYDKVERGAKGVVQSNSIHGNLMHDYTVFRLVLRLRQICTESALYSSDVRYPLTSNTIGDLCNKPELLENKKRFAPFVVSLSEADLFLVPPESSGLPSSRKLKSSIVCALLNLLLDSINQKPATNSVIFSQFGKILLLLEEPLKEAGFKILRIYGSVNAMRRATVIKAFRDSGPAGSTVLLVGHERAAKVDNQRDKNGEISMTEKSKYSYKEAEALIDEIDEHNESIHEVLRIKGVLLNHQEESETALFDSLRRLQLMNLSVVVLQATEIGNAVNALQKHWSKRITQLANILIKKGAFLNVSKGKLRSPPLLLDILLCGWDKVLEEWIDAAAAIKESAKNDAPAVFGEMGLPTPPMDEAAFLASQVPIELSELRFPFDGDGDFLYLHQLKFFDGIDEDGNVQSLHKDNMTQESKRSPQGKHQNATNVNVEHLKESKLLDDDVMQRKFETTKRKQGEDYQAADNARRKQAKLMDLHDLPKGGSGPSHRKPKQKNQKPERAHV</sequence>
<dbReference type="CDD" id="cd00183">
    <property type="entry name" value="TFIIS_I"/>
    <property type="match status" value="1"/>
</dbReference>
<dbReference type="SUPFAM" id="SSF47676">
    <property type="entry name" value="Conserved domain common to transcription factors TFIIS, elongin A, CRSP70"/>
    <property type="match status" value="1"/>
</dbReference>
<comment type="subcellular location">
    <subcellularLocation>
        <location evidence="5">Nucleus</location>
    </subcellularLocation>
</comment>
<dbReference type="AlphaFoldDB" id="A0AAD7PZR6"/>
<evidence type="ECO:0000256" key="2">
    <source>
        <dbReference type="ARBA" id="ARBA00022801"/>
    </source>
</evidence>
<evidence type="ECO:0000256" key="1">
    <source>
        <dbReference type="ARBA" id="ARBA00022741"/>
    </source>
</evidence>
<feature type="region of interest" description="Disordered" evidence="6">
    <location>
        <begin position="811"/>
        <end position="830"/>
    </location>
</feature>
<dbReference type="InterPro" id="IPR000330">
    <property type="entry name" value="SNF2_N"/>
</dbReference>
<dbReference type="GO" id="GO:0005524">
    <property type="term" value="F:ATP binding"/>
    <property type="evidence" value="ECO:0007669"/>
    <property type="project" value="UniProtKB-KW"/>
</dbReference>
<evidence type="ECO:0000256" key="5">
    <source>
        <dbReference type="PROSITE-ProRule" id="PRU00649"/>
    </source>
</evidence>
<dbReference type="InterPro" id="IPR035441">
    <property type="entry name" value="TFIIS/LEDGF_dom_sf"/>
</dbReference>
<evidence type="ECO:0000259" key="7">
    <source>
        <dbReference type="PROSITE" id="PS51192"/>
    </source>
</evidence>
<keyword evidence="5" id="KW-0539">Nucleus</keyword>
<dbReference type="GO" id="GO:0016787">
    <property type="term" value="F:hydrolase activity"/>
    <property type="evidence" value="ECO:0007669"/>
    <property type="project" value="UniProtKB-KW"/>
</dbReference>
<dbReference type="PROSITE" id="PS51319">
    <property type="entry name" value="TFIIS_N"/>
    <property type="match status" value="1"/>
</dbReference>
<dbReference type="Gene3D" id="3.40.50.10810">
    <property type="entry name" value="Tandem AAA-ATPase domain"/>
    <property type="match status" value="2"/>
</dbReference>
<dbReference type="PROSITE" id="PS51192">
    <property type="entry name" value="HELICASE_ATP_BIND_1"/>
    <property type="match status" value="1"/>
</dbReference>
<gene>
    <name evidence="9" type="ORF">O6P43_010032</name>
</gene>